<evidence type="ECO:0000256" key="1">
    <source>
        <dbReference type="ARBA" id="ARBA00005189"/>
    </source>
</evidence>
<keyword evidence="5 12" id="KW-0443">Lipid metabolism</keyword>
<feature type="active site" description="Charge relay system; for autoendoproteolytic cleavage activity" evidence="12">
    <location>
        <position position="256"/>
    </location>
</feature>
<dbReference type="InterPro" id="IPR033177">
    <property type="entry name" value="PSD-B"/>
</dbReference>
<comment type="similarity">
    <text evidence="12">Belongs to the phosphatidylserine decarboxylase family. PSD-B subfamily. Prokaryotic type II sub-subfamily.</text>
</comment>
<reference evidence="13 14" key="1">
    <citation type="journal article" date="2015" name="Infect. Genet. Evol.">
        <title>Genomic sequences of six botulinum neurotoxin-producing strains representing three clostridial species illustrate the mobility and diversity of botulinum neurotoxin genes.</title>
        <authorList>
            <person name="Smith T.J."/>
            <person name="Hill K.K."/>
            <person name="Xie G."/>
            <person name="Foley B.T."/>
            <person name="Williamson C.H."/>
            <person name="Foster J.T."/>
            <person name="Johnson S.L."/>
            <person name="Chertkov O."/>
            <person name="Teshima H."/>
            <person name="Gibbons H.S."/>
            <person name="Johnsky L.A."/>
            <person name="Karavis M.A."/>
            <person name="Smith L.A."/>
        </authorList>
    </citation>
    <scope>NUCLEOTIDE SEQUENCE [LARGE SCALE GENOMIC DNA]</scope>
    <source>
        <strain evidence="13">Sullivan</strain>
    </source>
</reference>
<dbReference type="AlphaFoldDB" id="A0A0A7FV29"/>
<feature type="modified residue" description="Pyruvic acid (Ser); by autocatalysis" evidence="12">
    <location>
        <position position="256"/>
    </location>
</feature>
<evidence type="ECO:0000256" key="8">
    <source>
        <dbReference type="ARBA" id="ARBA00023209"/>
    </source>
</evidence>
<evidence type="ECO:0000256" key="4">
    <source>
        <dbReference type="ARBA" id="ARBA00022793"/>
    </source>
</evidence>
<keyword evidence="2 12" id="KW-1003">Cell membrane</keyword>
<evidence type="ECO:0000256" key="10">
    <source>
        <dbReference type="ARBA" id="ARBA00023264"/>
    </source>
</evidence>
<dbReference type="HOGENOM" id="CLU_029061_2_2_9"/>
<evidence type="ECO:0000256" key="6">
    <source>
        <dbReference type="ARBA" id="ARBA00023136"/>
    </source>
</evidence>
<protein>
    <recommendedName>
        <fullName evidence="12">Phosphatidylserine decarboxylase proenzyme</fullName>
        <ecNumber evidence="12">4.1.1.65</ecNumber>
    </recommendedName>
    <component>
        <recommendedName>
            <fullName evidence="12">Phosphatidylserine decarboxylase alpha chain</fullName>
        </recommendedName>
    </component>
    <component>
        <recommendedName>
            <fullName evidence="12">Phosphatidylserine decarboxylase beta chain</fullName>
        </recommendedName>
    </component>
</protein>
<dbReference type="UniPathway" id="UPA00558">
    <property type="reaction ID" value="UER00616"/>
</dbReference>
<dbReference type="EC" id="4.1.1.65" evidence="12"/>
<feature type="active site" description="Charge relay system; for autoendoproteolytic cleavage activity" evidence="12">
    <location>
        <position position="113"/>
    </location>
</feature>
<comment type="cofactor">
    <cofactor evidence="12">
        <name>pyruvate</name>
        <dbReference type="ChEBI" id="CHEBI:15361"/>
    </cofactor>
    <text evidence="12">Binds 1 pyruvoyl group covalently per subunit.</text>
</comment>
<name>A0A0A7FV29_9CLOT</name>
<accession>A0A0A7FV29</accession>
<dbReference type="EMBL" id="CP006905">
    <property type="protein sequence ID" value="AIY83472.1"/>
    <property type="molecule type" value="Genomic_DNA"/>
</dbReference>
<dbReference type="InterPro" id="IPR033179">
    <property type="entry name" value="PSD_type2_pro"/>
</dbReference>
<keyword evidence="4 12" id="KW-0210">Decarboxylase</keyword>
<dbReference type="KEGG" id="cbv:U729_1140"/>
<proteinExistence type="inferred from homology"/>
<evidence type="ECO:0000256" key="5">
    <source>
        <dbReference type="ARBA" id="ARBA00023098"/>
    </source>
</evidence>
<comment type="subunit">
    <text evidence="12">Heterodimer of a large membrane-associated beta subunit and a small pyruvoyl-containing alpha subunit.</text>
</comment>
<dbReference type="InterPro" id="IPR003817">
    <property type="entry name" value="PS_Dcarbxylase"/>
</dbReference>
<evidence type="ECO:0000313" key="14">
    <source>
        <dbReference type="Proteomes" id="UP000030635"/>
    </source>
</evidence>
<sequence length="302" mass="34447">MILVYNRTTKSYEEEKVAGKKYLDWCYESPAGKRLTELVFKKKLCSKVYGFFCDTRSSKKKIPQFINDFNIDMNMYSKSASEFTTFNDFFARTVIPSARPIAKSKDTLISPVDGRVLAYEHIDMNNLVQVKGITYSLSELLGDEKVANEYEGGTCLIFRLCPTDYHRYHFIDSGVSGKNHYIKGNYYSVNPVAVDKIPKLFCQNKREWSVFKSDNFDNVLYVEVGATCVGSIIQSCPPGKRVSKGDEKGYFKFGGSTVILFFKKNIVEIDKDIIEQTKLGYETKVLMGEKIGTKVLNKTFKL</sequence>
<keyword evidence="7 12" id="KW-0865">Zymogen</keyword>
<keyword evidence="6 12" id="KW-0472">Membrane</keyword>
<keyword evidence="8 12" id="KW-0594">Phospholipid biosynthesis</keyword>
<evidence type="ECO:0000256" key="11">
    <source>
        <dbReference type="ARBA" id="ARBA00023317"/>
    </source>
</evidence>
<dbReference type="NCBIfam" id="NF001941">
    <property type="entry name" value="PRK00723.1"/>
    <property type="match status" value="1"/>
</dbReference>
<dbReference type="NCBIfam" id="TIGR00163">
    <property type="entry name" value="PS_decarb"/>
    <property type="match status" value="1"/>
</dbReference>
<comment type="catalytic activity">
    <reaction evidence="12">
        <text>a 1,2-diacyl-sn-glycero-3-phospho-L-serine + H(+) = a 1,2-diacyl-sn-glycero-3-phosphoethanolamine + CO2</text>
        <dbReference type="Rhea" id="RHEA:20828"/>
        <dbReference type="ChEBI" id="CHEBI:15378"/>
        <dbReference type="ChEBI" id="CHEBI:16526"/>
        <dbReference type="ChEBI" id="CHEBI:57262"/>
        <dbReference type="ChEBI" id="CHEBI:64612"/>
        <dbReference type="EC" id="4.1.1.65"/>
    </reaction>
</comment>
<evidence type="ECO:0000256" key="12">
    <source>
        <dbReference type="HAMAP-Rule" id="MF_00663"/>
    </source>
</evidence>
<dbReference type="Proteomes" id="UP000030635">
    <property type="component" value="Chromosome"/>
</dbReference>
<comment type="pathway">
    <text evidence="12">Phospholipid metabolism; phosphatidylethanolamine biosynthesis; phosphatidylethanolamine from CDP-diacylglycerol: step 2/2.</text>
</comment>
<dbReference type="GO" id="GO:0006646">
    <property type="term" value="P:phosphatidylethanolamine biosynthetic process"/>
    <property type="evidence" value="ECO:0007669"/>
    <property type="project" value="UniProtKB-UniRule"/>
</dbReference>
<feature type="active site" description="Charge relay system; for autoendoproteolytic cleavage activity" evidence="12">
    <location>
        <position position="169"/>
    </location>
</feature>
<keyword evidence="11 12" id="KW-0670">Pyruvate</keyword>
<feature type="chain" id="PRO_5023519010" description="Phosphatidylserine decarboxylase alpha chain" evidence="12">
    <location>
        <begin position="256"/>
        <end position="302"/>
    </location>
</feature>
<feature type="active site" description="Schiff-base intermediate with substrate; via pyruvic acid; for decarboxylase activity" evidence="12">
    <location>
        <position position="256"/>
    </location>
</feature>
<evidence type="ECO:0000256" key="2">
    <source>
        <dbReference type="ARBA" id="ARBA00022475"/>
    </source>
</evidence>
<keyword evidence="3 12" id="KW-0444">Lipid biosynthesis</keyword>
<evidence type="ECO:0000256" key="3">
    <source>
        <dbReference type="ARBA" id="ARBA00022516"/>
    </source>
</evidence>
<gene>
    <name evidence="12 13" type="primary">psd</name>
    <name evidence="13" type="ORF">U729_1140</name>
</gene>
<evidence type="ECO:0000256" key="7">
    <source>
        <dbReference type="ARBA" id="ARBA00023145"/>
    </source>
</evidence>
<dbReference type="PANTHER" id="PTHR10067:SF17">
    <property type="entry name" value="PHOSPHATIDYLSERINE DECARBOXYLASE PROENZYME 2"/>
    <property type="match status" value="1"/>
</dbReference>
<dbReference type="Pfam" id="PF02666">
    <property type="entry name" value="PS_Dcarbxylase"/>
    <property type="match status" value="1"/>
</dbReference>
<dbReference type="RefSeq" id="WP_039312389.1">
    <property type="nucleotide sequence ID" value="NZ_CP006905.1"/>
</dbReference>
<dbReference type="STRING" id="1561.NPD11_1862"/>
<evidence type="ECO:0000256" key="9">
    <source>
        <dbReference type="ARBA" id="ARBA00023239"/>
    </source>
</evidence>
<comment type="subcellular location">
    <subcellularLocation>
        <location evidence="12">Cell membrane</location>
        <topology evidence="12">Peripheral membrane protein</topology>
    </subcellularLocation>
</comment>
<dbReference type="PANTHER" id="PTHR10067">
    <property type="entry name" value="PHOSPHATIDYLSERINE DECARBOXYLASE"/>
    <property type="match status" value="1"/>
</dbReference>
<comment type="function">
    <text evidence="12">Catalyzes the formation of phosphatidylethanolamine (PtdEtn) from phosphatidylserine (PtdSer).</text>
</comment>
<keyword evidence="14" id="KW-1185">Reference proteome</keyword>
<dbReference type="GO" id="GO:0004609">
    <property type="term" value="F:phosphatidylserine decarboxylase activity"/>
    <property type="evidence" value="ECO:0007669"/>
    <property type="project" value="UniProtKB-UniRule"/>
</dbReference>
<feature type="chain" id="PRO_5023519011" description="Phosphatidylserine decarboxylase beta chain" evidence="12">
    <location>
        <begin position="1"/>
        <end position="255"/>
    </location>
</feature>
<dbReference type="eggNOG" id="COG0688">
    <property type="taxonomic scope" value="Bacteria"/>
</dbReference>
<keyword evidence="9 12" id="KW-0456">Lyase</keyword>
<evidence type="ECO:0000313" key="13">
    <source>
        <dbReference type="EMBL" id="AIY83472.1"/>
    </source>
</evidence>
<comment type="PTM">
    <text evidence="12">Is synthesized initially as an inactive proenzyme. Formation of the active enzyme involves a self-maturation process in which the active site pyruvoyl group is generated from an internal serine residue via an autocatalytic post-translational modification. Two non-identical subunits are generated from the proenzyme in this reaction, and the pyruvate is formed at the N-terminus of the alpha chain, which is derived from the carboxyl end of the proenzyme. The autoendoproteolytic cleavage occurs by a canonical serine protease mechanism, in which the side chain hydroxyl group of the serine supplies its oxygen atom to form the C-terminus of the beta chain, while the remainder of the serine residue undergoes an oxidative deamination to produce ammonia and the pyruvoyl prosthetic group on the alpha chain. During this reaction, the Ser that is part of the protease active site of the proenzyme becomes the pyruvoyl prosthetic group, which constitutes an essential element of the active site of the mature decarboxylase.</text>
</comment>
<feature type="site" description="Cleavage (non-hydrolytic); by autocatalysis" evidence="12">
    <location>
        <begin position="255"/>
        <end position="256"/>
    </location>
</feature>
<dbReference type="HAMAP" id="MF_00663">
    <property type="entry name" value="PS_decarb_PSD_B_type2"/>
    <property type="match status" value="1"/>
</dbReference>
<comment type="pathway">
    <text evidence="1">Lipid metabolism.</text>
</comment>
<organism evidence="13 14">
    <name type="scientific">Clostridium baratii str. Sullivan</name>
    <dbReference type="NCBI Taxonomy" id="1415775"/>
    <lineage>
        <taxon>Bacteria</taxon>
        <taxon>Bacillati</taxon>
        <taxon>Bacillota</taxon>
        <taxon>Clostridia</taxon>
        <taxon>Eubacteriales</taxon>
        <taxon>Clostridiaceae</taxon>
        <taxon>Clostridium</taxon>
    </lineage>
</organism>
<keyword evidence="10 12" id="KW-1208">Phospholipid metabolism</keyword>
<dbReference type="OrthoDB" id="9802030at2"/>
<dbReference type="GO" id="GO:0005886">
    <property type="term" value="C:plasma membrane"/>
    <property type="evidence" value="ECO:0007669"/>
    <property type="project" value="UniProtKB-SubCell"/>
</dbReference>